<dbReference type="PANTHER" id="PTHR30520:SF2">
    <property type="entry name" value="INNER MEMBRANE PROTEIN YFDC"/>
    <property type="match status" value="1"/>
</dbReference>
<keyword evidence="4 6" id="KW-0472">Membrane</keyword>
<reference evidence="7" key="1">
    <citation type="submission" date="2023-08" db="EMBL/GenBank/DDBJ databases">
        <title>The Comparative Genomic Analysis of Yersiniaceae from Polar Regions.</title>
        <authorList>
            <person name="Goncharov A."/>
            <person name="Aslanov B."/>
            <person name="Kolodzhieva V."/>
            <person name="Azarov D."/>
            <person name="Mochov A."/>
            <person name="Lebedeva E."/>
        </authorList>
    </citation>
    <scope>NUCLEOTIDE SEQUENCE</scope>
    <source>
        <strain evidence="7">Vf</strain>
    </source>
</reference>
<feature type="transmembrane region" description="Helical" evidence="6">
    <location>
        <begin position="60"/>
        <end position="80"/>
    </location>
</feature>
<comment type="subcellular location">
    <subcellularLocation>
        <location evidence="1">Membrane</location>
        <topology evidence="1">Multi-pass membrane protein</topology>
    </subcellularLocation>
</comment>
<dbReference type="EMBL" id="JAVIGA010000027">
    <property type="protein sequence ID" value="MDQ9128870.1"/>
    <property type="molecule type" value="Genomic_DNA"/>
</dbReference>
<evidence type="ECO:0000256" key="6">
    <source>
        <dbReference type="SAM" id="Phobius"/>
    </source>
</evidence>
<feature type="transmembrane region" description="Helical" evidence="6">
    <location>
        <begin position="100"/>
        <end position="118"/>
    </location>
</feature>
<keyword evidence="3 6" id="KW-1133">Transmembrane helix</keyword>
<dbReference type="RefSeq" id="WP_261161658.1">
    <property type="nucleotide sequence ID" value="NZ_CAMKVM010000034.1"/>
</dbReference>
<gene>
    <name evidence="7" type="ORF">RDT67_20830</name>
</gene>
<dbReference type="GO" id="GO:0005886">
    <property type="term" value="C:plasma membrane"/>
    <property type="evidence" value="ECO:0007669"/>
    <property type="project" value="TreeGrafter"/>
</dbReference>
<proteinExistence type="predicted"/>
<feature type="region of interest" description="Disordered" evidence="5">
    <location>
        <begin position="1"/>
        <end position="34"/>
    </location>
</feature>
<accession>A0AAJ1YIL6</accession>
<dbReference type="InterPro" id="IPR000292">
    <property type="entry name" value="For/NO2_transpt"/>
</dbReference>
<dbReference type="GO" id="GO:0015499">
    <property type="term" value="F:formate transmembrane transporter activity"/>
    <property type="evidence" value="ECO:0007669"/>
    <property type="project" value="TreeGrafter"/>
</dbReference>
<keyword evidence="2 6" id="KW-0812">Transmembrane</keyword>
<dbReference type="AlphaFoldDB" id="A0AAJ1YIL6"/>
<dbReference type="Pfam" id="PF01226">
    <property type="entry name" value="Form_Nir_trans"/>
    <property type="match status" value="1"/>
</dbReference>
<dbReference type="Proteomes" id="UP001224622">
    <property type="component" value="Unassembled WGS sequence"/>
</dbReference>
<name>A0AAJ1YIL6_SERFO</name>
<feature type="transmembrane region" description="Helical" evidence="6">
    <location>
        <begin position="217"/>
        <end position="237"/>
    </location>
</feature>
<dbReference type="PANTHER" id="PTHR30520">
    <property type="entry name" value="FORMATE TRANSPORTER-RELATED"/>
    <property type="match status" value="1"/>
</dbReference>
<evidence type="ECO:0000256" key="2">
    <source>
        <dbReference type="ARBA" id="ARBA00022692"/>
    </source>
</evidence>
<organism evidence="7 8">
    <name type="scientific">Serratia fonticola</name>
    <dbReference type="NCBI Taxonomy" id="47917"/>
    <lineage>
        <taxon>Bacteria</taxon>
        <taxon>Pseudomonadati</taxon>
        <taxon>Pseudomonadota</taxon>
        <taxon>Gammaproteobacteria</taxon>
        <taxon>Enterobacterales</taxon>
        <taxon>Yersiniaceae</taxon>
        <taxon>Serratia</taxon>
    </lineage>
</organism>
<evidence type="ECO:0000256" key="5">
    <source>
        <dbReference type="SAM" id="MobiDB-lite"/>
    </source>
</evidence>
<evidence type="ECO:0000313" key="7">
    <source>
        <dbReference type="EMBL" id="MDQ9128870.1"/>
    </source>
</evidence>
<evidence type="ECO:0000256" key="3">
    <source>
        <dbReference type="ARBA" id="ARBA00022989"/>
    </source>
</evidence>
<feature type="transmembrane region" description="Helical" evidence="6">
    <location>
        <begin position="257"/>
        <end position="279"/>
    </location>
</feature>
<evidence type="ECO:0000256" key="1">
    <source>
        <dbReference type="ARBA" id="ARBA00004141"/>
    </source>
</evidence>
<dbReference type="Gene3D" id="1.20.1080.10">
    <property type="entry name" value="Glycerol uptake facilitator protein"/>
    <property type="match status" value="1"/>
</dbReference>
<dbReference type="InterPro" id="IPR023271">
    <property type="entry name" value="Aquaporin-like"/>
</dbReference>
<feature type="transmembrane region" description="Helical" evidence="6">
    <location>
        <begin position="139"/>
        <end position="163"/>
    </location>
</feature>
<comment type="caution">
    <text evidence="7">The sequence shown here is derived from an EMBL/GenBank/DDBJ whole genome shotgun (WGS) entry which is preliminary data.</text>
</comment>
<dbReference type="FunFam" id="1.20.1080.10:FF:000010">
    <property type="entry name" value="Inner membrane protein"/>
    <property type="match status" value="1"/>
</dbReference>
<evidence type="ECO:0000256" key="4">
    <source>
        <dbReference type="ARBA" id="ARBA00023136"/>
    </source>
</evidence>
<feature type="region of interest" description="Disordered" evidence="5">
    <location>
        <begin position="292"/>
        <end position="316"/>
    </location>
</feature>
<protein>
    <submittedName>
        <fullName evidence="7">Formate/nitrite transporter family protein</fullName>
    </submittedName>
</protein>
<evidence type="ECO:0000313" key="8">
    <source>
        <dbReference type="Proteomes" id="UP001224622"/>
    </source>
</evidence>
<feature type="transmembrane region" description="Helical" evidence="6">
    <location>
        <begin position="191"/>
        <end position="210"/>
    </location>
</feature>
<sequence length="316" mass="35269">MSVKPDRQANSDESSVKVESEEHDRGKSTIEVDEQKLPSRAAAVHEQIRMEGEKELERDWLALLLSALAAGLSMGASLAAKGIFHARLPDDPSRFFIENIGYTFGFIIVIMARQQLFTENTVTAVLPIMHKPTPKNFVILFRLWGIVLLGNLLGTGLAALAFIHMPIFDENTRAAFTNLSQEIMHNTPREMFANGILAGWIIATMVWMFPSAGAAKIWVIVLMTYLVAICDLTHIVVGSVEILYLVFSGALPWQEFFYPFAIPTLAGNIIGGSFIFALISHAQIRNDMSDKAKAERLKAQRENQPRKEHTDKSDRE</sequence>